<dbReference type="InterPro" id="IPR048325">
    <property type="entry name" value="ZSWIM3_N"/>
</dbReference>
<accession>A0A081ACB7</accession>
<evidence type="ECO:0000256" key="2">
    <source>
        <dbReference type="ARBA" id="ARBA00022670"/>
    </source>
</evidence>
<dbReference type="Gene3D" id="3.40.395.10">
    <property type="entry name" value="Adenoviral Proteinase, Chain A"/>
    <property type="match status" value="1"/>
</dbReference>
<feature type="region of interest" description="Disordered" evidence="5">
    <location>
        <begin position="966"/>
        <end position="1000"/>
    </location>
</feature>
<name>A0A081ACB7_PHYNI</name>
<evidence type="ECO:0000313" key="9">
    <source>
        <dbReference type="Proteomes" id="UP000028582"/>
    </source>
</evidence>
<comment type="similarity">
    <text evidence="1">Belongs to the peptidase C48 family.</text>
</comment>
<keyword evidence="2" id="KW-0645">Protease</keyword>
<dbReference type="Proteomes" id="UP000028582">
    <property type="component" value="Unassembled WGS sequence"/>
</dbReference>
<dbReference type="PANTHER" id="PTHR31569">
    <property type="entry name" value="SWIM-TYPE DOMAIN-CONTAINING PROTEIN"/>
    <property type="match status" value="1"/>
</dbReference>
<keyword evidence="4" id="KW-0862">Zinc</keyword>
<evidence type="ECO:0000256" key="3">
    <source>
        <dbReference type="ARBA" id="ARBA00022801"/>
    </source>
</evidence>
<dbReference type="GO" id="GO:0008270">
    <property type="term" value="F:zinc ion binding"/>
    <property type="evidence" value="ECO:0007669"/>
    <property type="project" value="UniProtKB-KW"/>
</dbReference>
<dbReference type="GO" id="GO:0006508">
    <property type="term" value="P:proteolysis"/>
    <property type="evidence" value="ECO:0007669"/>
    <property type="project" value="UniProtKB-KW"/>
</dbReference>
<evidence type="ECO:0000259" key="7">
    <source>
        <dbReference type="PROSITE" id="PS50966"/>
    </source>
</evidence>
<dbReference type="Pfam" id="PF21599">
    <property type="entry name" value="ZSWIM3_N"/>
    <property type="match status" value="1"/>
</dbReference>
<dbReference type="Pfam" id="PF02902">
    <property type="entry name" value="Peptidase_C48"/>
    <property type="match status" value="1"/>
</dbReference>
<keyword evidence="3" id="KW-0378">Hydrolase</keyword>
<feature type="compositionally biased region" description="Basic and acidic residues" evidence="5">
    <location>
        <begin position="119"/>
        <end position="145"/>
    </location>
</feature>
<dbReference type="InterPro" id="IPR038765">
    <property type="entry name" value="Papain-like_cys_pep_sf"/>
</dbReference>
<dbReference type="SUPFAM" id="SSF54001">
    <property type="entry name" value="Cysteine proteinases"/>
    <property type="match status" value="1"/>
</dbReference>
<feature type="domain" description="SWIM-type" evidence="7">
    <location>
        <begin position="712"/>
        <end position="750"/>
    </location>
</feature>
<evidence type="ECO:0000259" key="6">
    <source>
        <dbReference type="PROSITE" id="PS50600"/>
    </source>
</evidence>
<dbReference type="GO" id="GO:0008234">
    <property type="term" value="F:cysteine-type peptidase activity"/>
    <property type="evidence" value="ECO:0007669"/>
    <property type="project" value="InterPro"/>
</dbReference>
<dbReference type="PANTHER" id="PTHR31569:SF4">
    <property type="entry name" value="SWIM-TYPE DOMAIN-CONTAINING PROTEIN"/>
    <property type="match status" value="1"/>
</dbReference>
<feature type="compositionally biased region" description="Acidic residues" evidence="5">
    <location>
        <begin position="31"/>
        <end position="53"/>
    </location>
</feature>
<feature type="region of interest" description="Disordered" evidence="5">
    <location>
        <begin position="885"/>
        <end position="919"/>
    </location>
</feature>
<dbReference type="InterPro" id="IPR052579">
    <property type="entry name" value="Zinc_finger_SWIM"/>
</dbReference>
<comment type="caution">
    <text evidence="8">The sequence shown here is derived from an EMBL/GenBank/DDBJ whole genome shotgun (WGS) entry which is preliminary data.</text>
</comment>
<evidence type="ECO:0000313" key="8">
    <source>
        <dbReference type="EMBL" id="ETO76528.1"/>
    </source>
</evidence>
<dbReference type="InterPro" id="IPR007527">
    <property type="entry name" value="Znf_SWIM"/>
</dbReference>
<feature type="domain" description="Ubiquitin-like protease family profile" evidence="6">
    <location>
        <begin position="1229"/>
        <end position="1414"/>
    </location>
</feature>
<dbReference type="Pfam" id="PF21056">
    <property type="entry name" value="ZSWIM1-3_RNaseH-like"/>
    <property type="match status" value="1"/>
</dbReference>
<feature type="region of interest" description="Disordered" evidence="5">
    <location>
        <begin position="28"/>
        <end position="179"/>
    </location>
</feature>
<dbReference type="EMBL" id="ANJA01001530">
    <property type="protein sequence ID" value="ETO76528.1"/>
    <property type="molecule type" value="Genomic_DNA"/>
</dbReference>
<dbReference type="InterPro" id="IPR003653">
    <property type="entry name" value="Peptidase_C48_C"/>
</dbReference>
<evidence type="ECO:0000256" key="4">
    <source>
        <dbReference type="PROSITE-ProRule" id="PRU00325"/>
    </source>
</evidence>
<organism evidence="8 9">
    <name type="scientific">Phytophthora nicotianae P1976</name>
    <dbReference type="NCBI Taxonomy" id="1317066"/>
    <lineage>
        <taxon>Eukaryota</taxon>
        <taxon>Sar</taxon>
        <taxon>Stramenopiles</taxon>
        <taxon>Oomycota</taxon>
        <taxon>Peronosporomycetes</taxon>
        <taxon>Peronosporales</taxon>
        <taxon>Peronosporaceae</taxon>
        <taxon>Phytophthora</taxon>
    </lineage>
</organism>
<evidence type="ECO:0000256" key="1">
    <source>
        <dbReference type="ARBA" id="ARBA00005234"/>
    </source>
</evidence>
<keyword evidence="4" id="KW-0479">Metal-binding</keyword>
<feature type="region of interest" description="Disordered" evidence="5">
    <location>
        <begin position="934"/>
        <end position="954"/>
    </location>
</feature>
<keyword evidence="4" id="KW-0863">Zinc-finger</keyword>
<reference evidence="8 9" key="1">
    <citation type="submission" date="2013-11" db="EMBL/GenBank/DDBJ databases">
        <title>The Genome Sequence of Phytophthora parasitica P1976.</title>
        <authorList>
            <consortium name="The Broad Institute Genomics Platform"/>
            <person name="Russ C."/>
            <person name="Tyler B."/>
            <person name="Panabieres F."/>
            <person name="Shan W."/>
            <person name="Tripathy S."/>
            <person name="Grunwald N."/>
            <person name="Machado M."/>
            <person name="Johnson C.S."/>
            <person name="Walker B."/>
            <person name="Young S."/>
            <person name="Zeng Q."/>
            <person name="Gargeya S."/>
            <person name="Fitzgerald M."/>
            <person name="Haas B."/>
            <person name="Abouelleil A."/>
            <person name="Allen A.W."/>
            <person name="Alvarado L."/>
            <person name="Arachchi H.M."/>
            <person name="Berlin A.M."/>
            <person name="Chapman S.B."/>
            <person name="Gainer-Dewar J."/>
            <person name="Goldberg J."/>
            <person name="Griggs A."/>
            <person name="Gujja S."/>
            <person name="Hansen M."/>
            <person name="Howarth C."/>
            <person name="Imamovic A."/>
            <person name="Ireland A."/>
            <person name="Larimer J."/>
            <person name="McCowan C."/>
            <person name="Murphy C."/>
            <person name="Pearson M."/>
            <person name="Poon T.W."/>
            <person name="Priest M."/>
            <person name="Roberts A."/>
            <person name="Saif S."/>
            <person name="Shea T."/>
            <person name="Sisk P."/>
            <person name="Sykes S."/>
            <person name="Wortman J."/>
            <person name="Nusbaum C."/>
            <person name="Birren B."/>
        </authorList>
    </citation>
    <scope>NUCLEOTIDE SEQUENCE [LARGE SCALE GENOMIC DNA]</scope>
    <source>
        <strain evidence="8 9">P1976</strain>
    </source>
</reference>
<dbReference type="PROSITE" id="PS50600">
    <property type="entry name" value="ULP_PROTEASE"/>
    <property type="match status" value="1"/>
</dbReference>
<feature type="compositionally biased region" description="Low complexity" evidence="5">
    <location>
        <begin position="967"/>
        <end position="983"/>
    </location>
</feature>
<gene>
    <name evidence="8" type="ORF">F444_08087</name>
</gene>
<protein>
    <recommendedName>
        <fullName evidence="10">SWIM-type domain-containing protein</fullName>
    </recommendedName>
</protein>
<dbReference type="PROSITE" id="PS50966">
    <property type="entry name" value="ZF_SWIM"/>
    <property type="match status" value="1"/>
</dbReference>
<feature type="compositionally biased region" description="Basic residues" evidence="5">
    <location>
        <begin position="75"/>
        <end position="90"/>
    </location>
</feature>
<dbReference type="InterPro" id="IPR048324">
    <property type="entry name" value="ZSWIM1-3_RNaseH-like"/>
</dbReference>
<evidence type="ECO:0000256" key="5">
    <source>
        <dbReference type="SAM" id="MobiDB-lite"/>
    </source>
</evidence>
<sequence>MAAADETPVHGRSLRDKKSELNYMYATLGIEQDDSSDDDFIVDSDESEDDQEASGDSGDPVNPGVKTQRPNTKSRISRGKLSGGKKRQHSPHQLLQNHRYSPHEPVASNKKRKVLRYVRSNDQEVKEEERRDEGEDIQKDEHTQDEATEGEGEEHRGSASGVSTSSRPEYSPRKRTSKHLDEMTSMLPERGEIVNVVTPFPPGPIANWEQFDKIFKEYKKNNNLKFRVRSSESTVLYNSINDDQIPTEFPWSHRIYRCTHGVSQRSRSKGHRNRKSRFCGCKARFTATVAQKDNGSYEIQIQNENHTHSHPTTATQASTYLTTKTLPLDDQDREDVKTLADARVSSKHITNFLNERIGCKITPQQTRNLIRSIMGRDSAEDRLKDMLHALRQLDGSDILVMQDQMGVTCGIVMQTKVQKLFFERWGETLAMDFTHGTNNLGYHLGSLVVTTATGRGFPVVDFIRLNEQAVTISRILDYFKEKNPGWRHIESVVIDKDFVEWSILKEAFSGAKILLCQFHAITYWKKVMKRPVFRLKVSQQEKLLRRMTRLLYSTSHIRYNLSYLALRQYCKKKKCQAFFAYFEKNWNSCRDMWSNFARGKVFTAGNTTTNRIESNWNQVKMLLGHKTRIDKTIAGILQHQMTITHKIVFTIGQHHSTSRVPKTVPMFLRAVATRLSANVFEVVKKEWERFVNLMEGATCKRIAGSVSCWKIHSLNETYVCDDIEWSCTCLFHRSHHLPCRHIMHLAEIGHHFDMLPVMAVHDRWSTYAALRTKGDLAAAADLLKPIVQMSKLRSPKVKLPYDDDSTEQLGIGNEAVTPARKLKEVVLVRLHREERANQVVLSSAEKYSYAKAMLEPLLEHLSCLSSADFYQELAAWKDTVEIGLSRSKPTDTTDNNGGNDGNDERDMDSFSSIDPSDVMETVRLMDELEDGIRTMEGCTDSGNASGSEDDILPTQKHGETKLHDETSAFAPSSSKSESSQNAEGVGKCSSNELATKPGKLISTSRQVDIVNMPKPKRGNVRVTKKQLRQTKLATGPARIAVHKYPSGLTVNLEQLLTWARNTPNLKFVLEMLDKYPVQFEDAYLRGRSIDCQWEAMKSTDYMHTFVIPVDLTRSLQAAIKTARKEQHAPDELDARLKKQGVVLDLVATVDPKLWKMRSKFVGALTGFHAVKTKINMWFEDRKWLEQDWRKISSDVRLFAEETNTLGLSADAICDRHRVLANEVIAKFTSSRLRTDFATLSGKGTISFENIVGGLCRGWLNDSHVDICLEILGESVGNCYVLSSLMWSVGWPSTPRKPLADFSSILHPVNLDANHWGIIIIRLQTTARALRAHVYMYEPLIDESYHEEMHSVWEGITKEKNDEEKEGLRGFLERWHQASMPNVKLVISDSEWLNAPQQPDASSCCVLVIDQANNYLAGDFEQQHYQVSKSDVKVMRLRMLWVIMHHSNEKAISKSDATKTGEILKKLQKELK</sequence>
<evidence type="ECO:0008006" key="10">
    <source>
        <dbReference type="Google" id="ProtNLM"/>
    </source>
</evidence>
<proteinExistence type="inferred from homology"/>